<feature type="compositionally biased region" description="Basic and acidic residues" evidence="19">
    <location>
        <begin position="30"/>
        <end position="39"/>
    </location>
</feature>
<dbReference type="NCBIfam" id="TIGR01494">
    <property type="entry name" value="ATPase_P-type"/>
    <property type="match status" value="2"/>
</dbReference>
<comment type="subcellular location">
    <subcellularLocation>
        <location evidence="18">Membrane</location>
        <topology evidence="18">Multi-pass membrane protein</topology>
    </subcellularLocation>
    <subcellularLocation>
        <location evidence="1">Vacuole membrane</location>
        <topology evidence="1">Multi-pass membrane protein</topology>
    </subcellularLocation>
</comment>
<feature type="compositionally biased region" description="Polar residues" evidence="19">
    <location>
        <begin position="15"/>
        <end position="29"/>
    </location>
</feature>
<feature type="region of interest" description="Disordered" evidence="19">
    <location>
        <begin position="1213"/>
        <end position="1248"/>
    </location>
</feature>
<keyword evidence="10" id="KW-0460">Magnesium</keyword>
<keyword evidence="7 18" id="KW-0547">Nucleotide-binding</keyword>
<dbReference type="InterPro" id="IPR008250">
    <property type="entry name" value="ATPase_P-typ_transduc_dom_A_sf"/>
</dbReference>
<dbReference type="InterPro" id="IPR001757">
    <property type="entry name" value="P_typ_ATPase"/>
</dbReference>
<dbReference type="GO" id="GO:0005524">
    <property type="term" value="F:ATP binding"/>
    <property type="evidence" value="ECO:0007669"/>
    <property type="project" value="UniProtKB-KW"/>
</dbReference>
<dbReference type="PRINTS" id="PR00119">
    <property type="entry name" value="CATATPASE"/>
</dbReference>
<evidence type="ECO:0000256" key="7">
    <source>
        <dbReference type="ARBA" id="ARBA00022741"/>
    </source>
</evidence>
<evidence type="ECO:0000256" key="10">
    <source>
        <dbReference type="ARBA" id="ARBA00022842"/>
    </source>
</evidence>
<evidence type="ECO:0000256" key="6">
    <source>
        <dbReference type="ARBA" id="ARBA00022723"/>
    </source>
</evidence>
<name>A0AB34FQL0_9HYPO</name>
<comment type="caution">
    <text evidence="23">The sequence shown here is derived from an EMBL/GenBank/DDBJ whole genome shotgun (WGS) entry which is preliminary data.</text>
</comment>
<dbReference type="InterPro" id="IPR018303">
    <property type="entry name" value="ATPase_P-typ_P_site"/>
</dbReference>
<dbReference type="SFLD" id="SFLDS00003">
    <property type="entry name" value="Haloacid_Dehalogenase"/>
    <property type="match status" value="1"/>
</dbReference>
<protein>
    <recommendedName>
        <fullName evidence="18">Calcium-transporting ATPase</fullName>
        <ecNumber evidence="18">7.2.2.10</ecNumber>
    </recommendedName>
</protein>
<evidence type="ECO:0000256" key="18">
    <source>
        <dbReference type="RuleBase" id="RU361146"/>
    </source>
</evidence>
<dbReference type="FunFam" id="3.40.50.1000:FF:000018">
    <property type="entry name" value="Calcium-transporting ATPase"/>
    <property type="match status" value="1"/>
</dbReference>
<dbReference type="FunFam" id="1.20.1110.10:FF:000039">
    <property type="entry name" value="Calcium-transporting ATPase"/>
    <property type="match status" value="1"/>
</dbReference>
<keyword evidence="9 18" id="KW-0067">ATP-binding</keyword>
<comment type="catalytic activity">
    <reaction evidence="16 18">
        <text>Ca(2+)(in) + ATP + H2O = Ca(2+)(out) + ADP + phosphate + H(+)</text>
        <dbReference type="Rhea" id="RHEA:18105"/>
        <dbReference type="ChEBI" id="CHEBI:15377"/>
        <dbReference type="ChEBI" id="CHEBI:15378"/>
        <dbReference type="ChEBI" id="CHEBI:29108"/>
        <dbReference type="ChEBI" id="CHEBI:30616"/>
        <dbReference type="ChEBI" id="CHEBI:43474"/>
        <dbReference type="ChEBI" id="CHEBI:456216"/>
        <dbReference type="EC" id="7.2.2.10"/>
    </reaction>
</comment>
<keyword evidence="8 18" id="KW-0106">Calcium</keyword>
<dbReference type="Gene3D" id="2.70.150.10">
    <property type="entry name" value="Calcium-transporting ATPase, cytoplasmic transduction domain A"/>
    <property type="match status" value="1"/>
</dbReference>
<dbReference type="InterPro" id="IPR006408">
    <property type="entry name" value="P-type_ATPase_IIB"/>
</dbReference>
<proteinExistence type="inferred from homology"/>
<dbReference type="InterPro" id="IPR004014">
    <property type="entry name" value="ATPase_P-typ_cation-transptr_N"/>
</dbReference>
<dbReference type="GO" id="GO:0016887">
    <property type="term" value="F:ATP hydrolysis activity"/>
    <property type="evidence" value="ECO:0007669"/>
    <property type="project" value="InterPro"/>
</dbReference>
<dbReference type="NCBIfam" id="TIGR01517">
    <property type="entry name" value="ATPase-IIB_Ca"/>
    <property type="match status" value="1"/>
</dbReference>
<keyword evidence="3" id="KW-0926">Vacuole</keyword>
<comment type="function">
    <text evidence="17">This magnesium-dependent enzyme catalyzes the hydrolysis of ATP coupled with the transport of calcium. Transports the calcium to the vacuole and participates in the control of the cytosolic free calcium.</text>
</comment>
<dbReference type="PANTHER" id="PTHR24093">
    <property type="entry name" value="CATION TRANSPORTING ATPASE"/>
    <property type="match status" value="1"/>
</dbReference>
<evidence type="ECO:0000256" key="5">
    <source>
        <dbReference type="ARBA" id="ARBA00022692"/>
    </source>
</evidence>
<dbReference type="Gene3D" id="3.40.50.1000">
    <property type="entry name" value="HAD superfamily/HAD-like"/>
    <property type="match status" value="1"/>
</dbReference>
<evidence type="ECO:0000313" key="23">
    <source>
        <dbReference type="EMBL" id="KAJ6441475.1"/>
    </source>
</evidence>
<dbReference type="Pfam" id="PF00122">
    <property type="entry name" value="E1-E2_ATPase"/>
    <property type="match status" value="1"/>
</dbReference>
<feature type="compositionally biased region" description="Low complexity" evidence="19">
    <location>
        <begin position="43"/>
        <end position="55"/>
    </location>
</feature>
<comment type="similarity">
    <text evidence="15 18">Belongs to the cation transport ATPase (P-type) (TC 3.A.3) family.</text>
</comment>
<evidence type="ECO:0000256" key="19">
    <source>
        <dbReference type="SAM" id="MobiDB-lite"/>
    </source>
</evidence>
<keyword evidence="5 18" id="KW-0812">Transmembrane</keyword>
<evidence type="ECO:0000256" key="4">
    <source>
        <dbReference type="ARBA" id="ARBA00022568"/>
    </source>
</evidence>
<evidence type="ECO:0000256" key="13">
    <source>
        <dbReference type="ARBA" id="ARBA00023065"/>
    </source>
</evidence>
<dbReference type="GO" id="GO:0005774">
    <property type="term" value="C:vacuolar membrane"/>
    <property type="evidence" value="ECO:0007669"/>
    <property type="project" value="UniProtKB-SubCell"/>
</dbReference>
<feature type="transmembrane region" description="Helical" evidence="18">
    <location>
        <begin position="1119"/>
        <end position="1140"/>
    </location>
</feature>
<dbReference type="Pfam" id="PF13246">
    <property type="entry name" value="Cation_ATPase"/>
    <property type="match status" value="1"/>
</dbReference>
<dbReference type="Proteomes" id="UP001163105">
    <property type="component" value="Unassembled WGS sequence"/>
</dbReference>
<keyword evidence="13 18" id="KW-0406">Ion transport</keyword>
<evidence type="ECO:0000259" key="20">
    <source>
        <dbReference type="Pfam" id="PF00122"/>
    </source>
</evidence>
<evidence type="ECO:0000256" key="17">
    <source>
        <dbReference type="ARBA" id="ARBA00059328"/>
    </source>
</evidence>
<keyword evidence="2 18" id="KW-0813">Transport</keyword>
<feature type="transmembrane region" description="Helical" evidence="18">
    <location>
        <begin position="252"/>
        <end position="272"/>
    </location>
</feature>
<evidence type="ECO:0000259" key="22">
    <source>
        <dbReference type="Pfam" id="PF00690"/>
    </source>
</evidence>
<feature type="transmembrane region" description="Helical" evidence="18">
    <location>
        <begin position="1012"/>
        <end position="1037"/>
    </location>
</feature>
<dbReference type="FunFam" id="1.20.1110.10:FF:000002">
    <property type="entry name" value="Calcium-transporting ATPase"/>
    <property type="match status" value="1"/>
</dbReference>
<dbReference type="GO" id="GO:0005388">
    <property type="term" value="F:P-type calcium transporter activity"/>
    <property type="evidence" value="ECO:0007669"/>
    <property type="project" value="UniProtKB-EC"/>
</dbReference>
<dbReference type="PROSITE" id="PS00154">
    <property type="entry name" value="ATPASE_E1_E2"/>
    <property type="match status" value="1"/>
</dbReference>
<dbReference type="FunFam" id="2.70.150.10:FF:000028">
    <property type="entry name" value="Calcium-transporting ATPase"/>
    <property type="match status" value="1"/>
</dbReference>
<dbReference type="SUPFAM" id="SSF81660">
    <property type="entry name" value="Metal cation-transporting ATPase, ATP-binding domain N"/>
    <property type="match status" value="1"/>
</dbReference>
<keyword evidence="14 18" id="KW-0472">Membrane</keyword>
<feature type="domain" description="Cation-transporting P-type ATPase C-terminal" evidence="21">
    <location>
        <begin position="969"/>
        <end position="1140"/>
    </location>
</feature>
<keyword evidence="6" id="KW-0479">Metal-binding</keyword>
<gene>
    <name evidence="23" type="primary">ATP2C</name>
    <name evidence="23" type="ORF">O9K51_05026</name>
</gene>
<feature type="region of interest" description="Disordered" evidence="19">
    <location>
        <begin position="15"/>
        <end position="92"/>
    </location>
</feature>
<dbReference type="SUPFAM" id="SSF81653">
    <property type="entry name" value="Calcium ATPase, transduction domain A"/>
    <property type="match status" value="1"/>
</dbReference>
<dbReference type="SFLD" id="SFLDF00027">
    <property type="entry name" value="p-type_atpase"/>
    <property type="match status" value="1"/>
</dbReference>
<evidence type="ECO:0000256" key="15">
    <source>
        <dbReference type="ARBA" id="ARBA00038148"/>
    </source>
</evidence>
<feature type="region of interest" description="Disordered" evidence="19">
    <location>
        <begin position="158"/>
        <end position="188"/>
    </location>
</feature>
<evidence type="ECO:0000256" key="16">
    <source>
        <dbReference type="ARBA" id="ARBA00048694"/>
    </source>
</evidence>
<dbReference type="EMBL" id="JAQHRD010000004">
    <property type="protein sequence ID" value="KAJ6441475.1"/>
    <property type="molecule type" value="Genomic_DNA"/>
</dbReference>
<feature type="transmembrane region" description="Helical" evidence="18">
    <location>
        <begin position="1049"/>
        <end position="1067"/>
    </location>
</feature>
<dbReference type="EC" id="7.2.2.10" evidence="18"/>
<evidence type="ECO:0000256" key="11">
    <source>
        <dbReference type="ARBA" id="ARBA00022967"/>
    </source>
</evidence>
<dbReference type="Pfam" id="PF00690">
    <property type="entry name" value="Cation_ATPase_N"/>
    <property type="match status" value="1"/>
</dbReference>
<evidence type="ECO:0000313" key="24">
    <source>
        <dbReference type="Proteomes" id="UP001163105"/>
    </source>
</evidence>
<evidence type="ECO:0000256" key="2">
    <source>
        <dbReference type="ARBA" id="ARBA00022448"/>
    </source>
</evidence>
<feature type="compositionally biased region" description="Low complexity" evidence="19">
    <location>
        <begin position="1227"/>
        <end position="1243"/>
    </location>
</feature>
<dbReference type="SFLD" id="SFLDG00002">
    <property type="entry name" value="C1.7:_P-type_atpase_like"/>
    <property type="match status" value="1"/>
</dbReference>
<dbReference type="CDD" id="cd02081">
    <property type="entry name" value="P-type_ATPase_Ca_PMCA-like"/>
    <property type="match status" value="1"/>
</dbReference>
<dbReference type="InterPro" id="IPR006068">
    <property type="entry name" value="ATPase_P-typ_cation-transptr_C"/>
</dbReference>
<evidence type="ECO:0000259" key="21">
    <source>
        <dbReference type="Pfam" id="PF00689"/>
    </source>
</evidence>
<dbReference type="Gene3D" id="1.20.1110.10">
    <property type="entry name" value="Calcium-transporting ATPase, transmembrane domain"/>
    <property type="match status" value="1"/>
</dbReference>
<evidence type="ECO:0000256" key="3">
    <source>
        <dbReference type="ARBA" id="ARBA00022554"/>
    </source>
</evidence>
<dbReference type="Gene3D" id="3.40.1110.10">
    <property type="entry name" value="Calcium-transporting ATPase, cytoplasmic domain N"/>
    <property type="match status" value="1"/>
</dbReference>
<dbReference type="GO" id="GO:0006874">
    <property type="term" value="P:intracellular calcium ion homeostasis"/>
    <property type="evidence" value="ECO:0007669"/>
    <property type="project" value="TreeGrafter"/>
</dbReference>
<keyword evidence="11" id="KW-1278">Translocase</keyword>
<dbReference type="PANTHER" id="PTHR24093:SF369">
    <property type="entry name" value="CALCIUM-TRANSPORTING ATPASE"/>
    <property type="match status" value="1"/>
</dbReference>
<accession>A0AB34FQL0</accession>
<keyword evidence="12 18" id="KW-1133">Transmembrane helix</keyword>
<reference evidence="23" key="1">
    <citation type="submission" date="2023-01" db="EMBL/GenBank/DDBJ databases">
        <title>The growth and conidiation of Purpureocillium lavendulum are regulated by nitrogen source and histone H3K14 acetylation.</title>
        <authorList>
            <person name="Tang P."/>
            <person name="Han J."/>
            <person name="Zhang C."/>
            <person name="Tang P."/>
            <person name="Qi F."/>
            <person name="Zhang K."/>
            <person name="Liang L."/>
        </authorList>
    </citation>
    <scope>NUCLEOTIDE SEQUENCE</scope>
    <source>
        <strain evidence="23">YMF1.00683</strain>
    </source>
</reference>
<dbReference type="AlphaFoldDB" id="A0AB34FQL0"/>
<dbReference type="InterPro" id="IPR023299">
    <property type="entry name" value="ATPase_P-typ_cyto_dom_N"/>
</dbReference>
<dbReference type="FunFam" id="3.40.50.1000:FF:000001">
    <property type="entry name" value="Phospholipid-transporting ATPase IC"/>
    <property type="match status" value="1"/>
</dbReference>
<dbReference type="InterPro" id="IPR023298">
    <property type="entry name" value="ATPase_P-typ_TM_dom_sf"/>
</dbReference>
<feature type="transmembrane region" description="Helical" evidence="18">
    <location>
        <begin position="422"/>
        <end position="443"/>
    </location>
</feature>
<dbReference type="GO" id="GO:0046872">
    <property type="term" value="F:metal ion binding"/>
    <property type="evidence" value="ECO:0007669"/>
    <property type="project" value="UniProtKB-KW"/>
</dbReference>
<dbReference type="InterPro" id="IPR023214">
    <property type="entry name" value="HAD_sf"/>
</dbReference>
<dbReference type="InterPro" id="IPR059000">
    <property type="entry name" value="ATPase_P-type_domA"/>
</dbReference>
<dbReference type="GO" id="GO:0005886">
    <property type="term" value="C:plasma membrane"/>
    <property type="evidence" value="ECO:0007669"/>
    <property type="project" value="TreeGrafter"/>
</dbReference>
<dbReference type="InterPro" id="IPR044492">
    <property type="entry name" value="P_typ_ATPase_HD_dom"/>
</dbReference>
<evidence type="ECO:0000256" key="14">
    <source>
        <dbReference type="ARBA" id="ARBA00023136"/>
    </source>
</evidence>
<sequence>MLQSPTPTELMTFCQDQSDATPNEPSSSLRDPKLLEVPHARSRSTSLNLSTTVSTDAGSSERHLLGSGHRNVPPSSPKSSDAALRPDPGDEHLFNIDENPFAFSPGQLGKLISPKSLAAFVSLGGLAGLVRGLKSDRQNGIGADERHIAESITFDQATADTSSQDPSPHDQRTSPSPAQHKGKEQAPFVDRKRVFGENQLPERKSKSFLQLAWIALQDRVLILLSVAAIVSLALGLYQTFGQSHHEGAKVEWVEGVAIIVAIAIVVFVGALNDWQKERQFRKLNRKKEDRLVKVVRSGSPVTLSVHDVVVGDVMMLEPGDVIPADGVFIDGHNVSCDESSATGESDLVKKRPGDDVFRELRQGQIPRLKKMDPFIISGARVLDGVGTFLVTAVGQNSSHGKTMMSLREDPGLTPLQSKLNVLAGYIAKLGSGAGCLLFFVLLIEFLARLPGNDESPEEKGQNFLQILITSITIIVVAVPEGLPLAVTLSLAFATRRMTRENNLVRHLQSCETMGNATVICSDKTGTLTENVMTVVSGALGSEPTLLFDTGGDGTTVETVCAKDEHVSGAAPTDAEPEHLSSIQLNQISSKLDTEFQGFLRAAIASNTTAFEGKDGSGQTFVGTKTETALLAWARRCFGLGPLSVERANDSLQQLFPFNSQHKCMGAVVQLTQHIKSTSGPRYRLFVKGAPEVVLAQCTGTLDDVTALPARVPLSDSGRDDIKRIISRFASRSLRTLALAYRDFDRWPPEASDTAGTGAESSDVALTDISRDMTWIGVVGIQDPVRQGVPAAIEECRAASVSVKMVTGDNIETARAIGRECGILDAQHENSGAVMEGQQFRQLSDEDRASVAKDLCVLARSSPEDKRILVKVLKDLEEIVAVTGDGTNDAPALKVADVGFSMGITGTEVAKEASDIILMDDNFASIVKALGWGRAINDSVKKFLQFQLTVNITAVVITFVTAVSDSEETSVLNAVQLLWVNLIMDTFAALALATDPPSESTLHRRPEPRAASLITLTMWKMILGQSIYQLVVCFVLWFSGPSTLGYPEKQLRTLIFNVFVFMQIFKLVNSRRIDNQLNIFEGLHRNWLFFFMMAIMVGGQMIIIFVGGEAFVVVRLTGTQWAISICLGFGSIPIGILIRLFPDSILRRCGETVKKHWPRWLRFPAKKGRDEESISPPVGSDRYNAVFFGIRDDLDFLRRVRGGRIRALSEALSRSDEAERASHQPILRASSRTRNRSSSARSSNLPPISPMLSAVGMPGIVFASVGGLSPVEPHSPDR</sequence>
<evidence type="ECO:0000256" key="1">
    <source>
        <dbReference type="ARBA" id="ARBA00004128"/>
    </source>
</evidence>
<comment type="caution">
    <text evidence="18">Lacks conserved residue(s) required for the propagation of feature annotation.</text>
</comment>
<dbReference type="Pfam" id="PF00689">
    <property type="entry name" value="Cation_ATPase_C"/>
    <property type="match status" value="1"/>
</dbReference>
<evidence type="ECO:0000256" key="9">
    <source>
        <dbReference type="ARBA" id="ARBA00022840"/>
    </source>
</evidence>
<feature type="transmembrane region" description="Helical" evidence="18">
    <location>
        <begin position="1087"/>
        <end position="1113"/>
    </location>
</feature>
<comment type="function">
    <text evidence="18">Catalyzes the hydrolysis of ATP coupled with the transport of calcium.</text>
</comment>
<feature type="domain" description="Cation-transporting P-type ATPase N-terminal" evidence="22">
    <location>
        <begin position="190"/>
        <end position="231"/>
    </location>
</feature>
<dbReference type="SUPFAM" id="SSF81665">
    <property type="entry name" value="Calcium ATPase, transmembrane domain M"/>
    <property type="match status" value="1"/>
</dbReference>
<feature type="domain" description="P-type ATPase A" evidence="20">
    <location>
        <begin position="289"/>
        <end position="404"/>
    </location>
</feature>
<keyword evidence="4 18" id="KW-0109">Calcium transport</keyword>
<evidence type="ECO:0000256" key="8">
    <source>
        <dbReference type="ARBA" id="ARBA00022837"/>
    </source>
</evidence>
<evidence type="ECO:0000256" key="12">
    <source>
        <dbReference type="ARBA" id="ARBA00022989"/>
    </source>
</evidence>
<dbReference type="SUPFAM" id="SSF56784">
    <property type="entry name" value="HAD-like"/>
    <property type="match status" value="1"/>
</dbReference>
<keyword evidence="24" id="KW-1185">Reference proteome</keyword>
<feature type="transmembrane region" description="Helical" evidence="18">
    <location>
        <begin position="220"/>
        <end position="240"/>
    </location>
</feature>
<feature type="transmembrane region" description="Helical" evidence="18">
    <location>
        <begin position="463"/>
        <end position="493"/>
    </location>
</feature>
<dbReference type="InterPro" id="IPR036412">
    <property type="entry name" value="HAD-like_sf"/>
</dbReference>
<organism evidence="23 24">
    <name type="scientific">Purpureocillium lavendulum</name>
    <dbReference type="NCBI Taxonomy" id="1247861"/>
    <lineage>
        <taxon>Eukaryota</taxon>
        <taxon>Fungi</taxon>
        <taxon>Dikarya</taxon>
        <taxon>Ascomycota</taxon>
        <taxon>Pezizomycotina</taxon>
        <taxon>Sordariomycetes</taxon>
        <taxon>Hypocreomycetidae</taxon>
        <taxon>Hypocreales</taxon>
        <taxon>Ophiocordycipitaceae</taxon>
        <taxon>Purpureocillium</taxon>
    </lineage>
</organism>